<feature type="transmembrane region" description="Helical" evidence="2">
    <location>
        <begin position="84"/>
        <end position="107"/>
    </location>
</feature>
<dbReference type="AlphaFoldDB" id="A0A4Y7PS72"/>
<evidence type="ECO:0000256" key="2">
    <source>
        <dbReference type="SAM" id="Phobius"/>
    </source>
</evidence>
<dbReference type="STRING" id="50990.A0A4Y7PS72"/>
<dbReference type="EMBL" id="ML170222">
    <property type="protein sequence ID" value="TDL17360.1"/>
    <property type="molecule type" value="Genomic_DNA"/>
</dbReference>
<name>A0A4Y7PS72_9AGAM</name>
<evidence type="ECO:0000256" key="1">
    <source>
        <dbReference type="SAM" id="MobiDB-lite"/>
    </source>
</evidence>
<dbReference type="Proteomes" id="UP000294933">
    <property type="component" value="Unassembled WGS sequence"/>
</dbReference>
<dbReference type="InterPro" id="IPR019402">
    <property type="entry name" value="CWH43_N"/>
</dbReference>
<dbReference type="VEuPathDB" id="FungiDB:BD410DRAFT_831506"/>
<feature type="transmembrane region" description="Helical" evidence="2">
    <location>
        <begin position="52"/>
        <end position="72"/>
    </location>
</feature>
<evidence type="ECO:0000313" key="5">
    <source>
        <dbReference type="Proteomes" id="UP000294933"/>
    </source>
</evidence>
<sequence length="194" mass="21161">MALYPDPNPDIPVTLLPVTNFAPNAPRRAGGVGLVLLSVFDTKHHPSMHRGFLLMFMLGVAISAIFTFRWLNKDFGDDVRKLRISYITKAVIAGALIALAVAFGVTLDKKNEAAGVLEWVISFGFTFYLLTFWSDLRQSKGVRKGELSRERLVNGSAAHGRVDRKADGSGYGQGNRVGTAKTGNGYPHAPQRAM</sequence>
<dbReference type="OrthoDB" id="10032492at2759"/>
<keyword evidence="5" id="KW-1185">Reference proteome</keyword>
<accession>A0A4Y7PS72</accession>
<protein>
    <recommendedName>
        <fullName evidence="3">CWH43-like N-terminal domain-containing protein</fullName>
    </recommendedName>
</protein>
<feature type="transmembrane region" description="Helical" evidence="2">
    <location>
        <begin position="113"/>
        <end position="133"/>
    </location>
</feature>
<feature type="domain" description="CWH43-like N-terminal" evidence="3">
    <location>
        <begin position="31"/>
        <end position="138"/>
    </location>
</feature>
<evidence type="ECO:0000259" key="3">
    <source>
        <dbReference type="Pfam" id="PF10277"/>
    </source>
</evidence>
<keyword evidence="2" id="KW-0812">Transmembrane</keyword>
<gene>
    <name evidence="4" type="ORF">BD410DRAFT_831506</name>
</gene>
<evidence type="ECO:0000313" key="4">
    <source>
        <dbReference type="EMBL" id="TDL17360.1"/>
    </source>
</evidence>
<keyword evidence="2" id="KW-1133">Transmembrane helix</keyword>
<keyword evidence="2" id="KW-0472">Membrane</keyword>
<reference evidence="4 5" key="1">
    <citation type="submission" date="2018-06" db="EMBL/GenBank/DDBJ databases">
        <title>A transcriptomic atlas of mushroom development highlights an independent origin of complex multicellularity.</title>
        <authorList>
            <consortium name="DOE Joint Genome Institute"/>
            <person name="Krizsan K."/>
            <person name="Almasi E."/>
            <person name="Merenyi Z."/>
            <person name="Sahu N."/>
            <person name="Viragh M."/>
            <person name="Koszo T."/>
            <person name="Mondo S."/>
            <person name="Kiss B."/>
            <person name="Balint B."/>
            <person name="Kues U."/>
            <person name="Barry K."/>
            <person name="Hegedus J.C."/>
            <person name="Henrissat B."/>
            <person name="Johnson J."/>
            <person name="Lipzen A."/>
            <person name="Ohm R."/>
            <person name="Nagy I."/>
            <person name="Pangilinan J."/>
            <person name="Yan J."/>
            <person name="Xiong Y."/>
            <person name="Grigoriev I.V."/>
            <person name="Hibbett D.S."/>
            <person name="Nagy L.G."/>
        </authorList>
    </citation>
    <scope>NUCLEOTIDE SEQUENCE [LARGE SCALE GENOMIC DNA]</scope>
    <source>
        <strain evidence="4 5">SZMC22713</strain>
    </source>
</reference>
<dbReference type="Pfam" id="PF10277">
    <property type="entry name" value="Frag1"/>
    <property type="match status" value="1"/>
</dbReference>
<organism evidence="4 5">
    <name type="scientific">Rickenella mellea</name>
    <dbReference type="NCBI Taxonomy" id="50990"/>
    <lineage>
        <taxon>Eukaryota</taxon>
        <taxon>Fungi</taxon>
        <taxon>Dikarya</taxon>
        <taxon>Basidiomycota</taxon>
        <taxon>Agaricomycotina</taxon>
        <taxon>Agaricomycetes</taxon>
        <taxon>Hymenochaetales</taxon>
        <taxon>Rickenellaceae</taxon>
        <taxon>Rickenella</taxon>
    </lineage>
</organism>
<proteinExistence type="predicted"/>
<feature type="region of interest" description="Disordered" evidence="1">
    <location>
        <begin position="160"/>
        <end position="194"/>
    </location>
</feature>